<dbReference type="Proteomes" id="UP000053577">
    <property type="component" value="Unassembled WGS sequence"/>
</dbReference>
<organism evidence="2 4">
    <name type="scientific">Dehalococcoides mccartyi</name>
    <dbReference type="NCBI Taxonomy" id="61435"/>
    <lineage>
        <taxon>Bacteria</taxon>
        <taxon>Bacillati</taxon>
        <taxon>Chloroflexota</taxon>
        <taxon>Dehalococcoidia</taxon>
        <taxon>Dehalococcoidales</taxon>
        <taxon>Dehalococcoidaceae</taxon>
        <taxon>Dehalococcoides</taxon>
    </lineage>
</organism>
<evidence type="ECO:0000313" key="3">
    <source>
        <dbReference type="EMBL" id="WRO06900.1"/>
    </source>
</evidence>
<evidence type="ECO:0000313" key="4">
    <source>
        <dbReference type="Proteomes" id="UP000053577"/>
    </source>
</evidence>
<dbReference type="PATRIC" id="fig|61435.5.peg.1312"/>
<dbReference type="EMBL" id="AP017649">
    <property type="protein sequence ID" value="BAZ97635.1"/>
    <property type="molecule type" value="Genomic_DNA"/>
</dbReference>
<protein>
    <submittedName>
        <fullName evidence="2">Uncharacterized protein</fullName>
    </submittedName>
</protein>
<evidence type="ECO:0000313" key="5">
    <source>
        <dbReference type="Proteomes" id="UP000218257"/>
    </source>
</evidence>
<dbReference type="OrthoDB" id="165533at2"/>
<dbReference type="EMBL" id="CP141531">
    <property type="protein sequence ID" value="WRO06900.1"/>
    <property type="molecule type" value="Genomic_DNA"/>
</dbReference>
<dbReference type="Proteomes" id="UP001327986">
    <property type="component" value="Chromosome"/>
</dbReference>
<dbReference type="Proteomes" id="UP000218257">
    <property type="component" value="Chromosome"/>
</dbReference>
<proteinExistence type="predicted"/>
<gene>
    <name evidence="2" type="ORF">DA01_06670</name>
    <name evidence="1" type="ORF">DEHALATV1_1007</name>
    <name evidence="3" type="ORF">VLL09_05800</name>
</gene>
<dbReference type="GeneID" id="3229471"/>
<dbReference type="RefSeq" id="WP_010936910.1">
    <property type="nucleotide sequence ID" value="NZ_AP017649.1"/>
</dbReference>
<accession>A0A0V8M014</accession>
<dbReference type="EMBL" id="JGYD01000025">
    <property type="protein sequence ID" value="KSV17107.1"/>
    <property type="molecule type" value="Genomic_DNA"/>
</dbReference>
<evidence type="ECO:0000313" key="1">
    <source>
        <dbReference type="EMBL" id="BAZ97635.1"/>
    </source>
</evidence>
<reference evidence="2 4" key="1">
    <citation type="journal article" date="2015" name="Sci. Rep.">
        <title>A comparative genomics and reductive dehalogenase gene transcription study of two chloroethene-respiring bacteria, Dehalococcoides mccartyi strains MB and 11a.</title>
        <authorList>
            <person name="Low A."/>
            <person name="Shen Z."/>
            <person name="Cheng D."/>
            <person name="Rogers M.J."/>
            <person name="Lee P.K."/>
            <person name="He J."/>
        </authorList>
    </citation>
    <scope>NUCLEOTIDE SEQUENCE [LARGE SCALE GENOMIC DNA]</scope>
    <source>
        <strain evidence="2 4">MB</strain>
    </source>
</reference>
<sequence length="72" mass="7975">MLSKGDMVSVTYRVGWDQSGQAILETLEDCTVEKYKDGILVVSYAVKKDDGIEIISRTFDVNSPEFVGTVNL</sequence>
<dbReference type="AlphaFoldDB" id="A0A0V8M014"/>
<name>A0A0V8M014_9CHLR</name>
<reference evidence="3" key="3">
    <citation type="submission" date="2023-12" db="EMBL/GenBank/DDBJ databases">
        <title>Isolation of organohalide respiring bacteria Dehalococcoides mccartyi strain GPTCE1 in groundwater collected near a chemical plant in Suzhou, China.</title>
        <authorList>
            <person name="Liu G."/>
        </authorList>
    </citation>
    <scope>NUCLEOTIDE SEQUENCE</scope>
    <source>
        <strain evidence="3">GPTCE1</strain>
    </source>
</reference>
<evidence type="ECO:0000313" key="2">
    <source>
        <dbReference type="EMBL" id="KSV17107.1"/>
    </source>
</evidence>
<reference evidence="1 5" key="2">
    <citation type="journal article" date="2017" name="Sci. Rep.">
        <title>Isolation and genomic characterization of a Dehalococcoides strain suggests genomic rearrangement during culture.</title>
        <authorList>
            <person name="Yohda M."/>
            <person name="Ikegami K."/>
            <person name="Aita Y."/>
            <person name="Kitajima M."/>
            <person name="Takechi A."/>
            <person name="Iwamoto M."/>
            <person name="Fukuda T."/>
            <person name="Tamura N."/>
            <person name="Shibasaki J."/>
            <person name="Koike S."/>
            <person name="Komatsu D."/>
            <person name="Miyagi S."/>
            <person name="Nishimura M."/>
            <person name="Uchino Y."/>
            <person name="Shiroma A."/>
            <person name="Shimoji M."/>
            <person name="Tamotsu H."/>
            <person name="Ashimine N."/>
            <person name="Shinzato M."/>
            <person name="Ohki S."/>
            <person name="Nakano K."/>
            <person name="Teruya K."/>
            <person name="Satou K."/>
            <person name="Hirano T."/>
            <person name="Yagi O."/>
        </authorList>
    </citation>
    <scope>NUCLEOTIDE SEQUENCE [LARGE SCALE GENOMIC DNA]</scope>
    <source>
        <strain evidence="1 5">UCH-ATV1</strain>
    </source>
</reference>